<evidence type="ECO:0000256" key="1">
    <source>
        <dbReference type="PROSITE-ProRule" id="PRU00371"/>
    </source>
</evidence>
<feature type="region of interest" description="Disordered" evidence="2">
    <location>
        <begin position="198"/>
        <end position="252"/>
    </location>
</feature>
<dbReference type="PANTHER" id="PTHR12243:SF67">
    <property type="entry name" value="COREPRESSOR OF PANGOLIN, ISOFORM A-RELATED"/>
    <property type="match status" value="1"/>
</dbReference>
<proteinExistence type="predicted"/>
<dbReference type="OrthoDB" id="6612482at2759"/>
<protein>
    <recommendedName>
        <fullName evidence="3">BESS domain-containing protein</fullName>
    </recommendedName>
</protein>
<dbReference type="InterPro" id="IPR039353">
    <property type="entry name" value="TF_Adf1"/>
</dbReference>
<dbReference type="PANTHER" id="PTHR12243">
    <property type="entry name" value="MADF DOMAIN TRANSCRIPTION FACTOR"/>
    <property type="match status" value="1"/>
</dbReference>
<dbReference type="Pfam" id="PF10545">
    <property type="entry name" value="MADF_DNA_bdg"/>
    <property type="match status" value="1"/>
</dbReference>
<accession>A0A6G0UB57</accession>
<dbReference type="GO" id="GO:0003677">
    <property type="term" value="F:DNA binding"/>
    <property type="evidence" value="ECO:0007669"/>
    <property type="project" value="InterPro"/>
</dbReference>
<comment type="caution">
    <text evidence="4">The sequence shown here is derived from an EMBL/GenBank/DDBJ whole genome shotgun (WGS) entry which is preliminary data.</text>
</comment>
<gene>
    <name evidence="4" type="ORF">AGLY_001029</name>
</gene>
<keyword evidence="1" id="KW-0539">Nucleus</keyword>
<dbReference type="Proteomes" id="UP000475862">
    <property type="component" value="Unassembled WGS sequence"/>
</dbReference>
<organism evidence="4 5">
    <name type="scientific">Aphis glycines</name>
    <name type="common">Soybean aphid</name>
    <dbReference type="NCBI Taxonomy" id="307491"/>
    <lineage>
        <taxon>Eukaryota</taxon>
        <taxon>Metazoa</taxon>
        <taxon>Ecdysozoa</taxon>
        <taxon>Arthropoda</taxon>
        <taxon>Hexapoda</taxon>
        <taxon>Insecta</taxon>
        <taxon>Pterygota</taxon>
        <taxon>Neoptera</taxon>
        <taxon>Paraneoptera</taxon>
        <taxon>Hemiptera</taxon>
        <taxon>Sternorrhyncha</taxon>
        <taxon>Aphidomorpha</taxon>
        <taxon>Aphidoidea</taxon>
        <taxon>Aphididae</taxon>
        <taxon>Aphidini</taxon>
        <taxon>Aphis</taxon>
        <taxon>Aphis</taxon>
    </lineage>
</organism>
<dbReference type="InterPro" id="IPR006578">
    <property type="entry name" value="MADF-dom"/>
</dbReference>
<feature type="compositionally biased region" description="Polar residues" evidence="2">
    <location>
        <begin position="27"/>
        <end position="40"/>
    </location>
</feature>
<dbReference type="AlphaFoldDB" id="A0A6G0UB57"/>
<dbReference type="Pfam" id="PF02944">
    <property type="entry name" value="BESS"/>
    <property type="match status" value="1"/>
</dbReference>
<feature type="region of interest" description="Disordered" evidence="2">
    <location>
        <begin position="90"/>
        <end position="110"/>
    </location>
</feature>
<dbReference type="GO" id="GO:0005634">
    <property type="term" value="C:nucleus"/>
    <property type="evidence" value="ECO:0007669"/>
    <property type="project" value="UniProtKB-SubCell"/>
</dbReference>
<dbReference type="EMBL" id="VYZN01000001">
    <property type="protein sequence ID" value="KAE9545486.1"/>
    <property type="molecule type" value="Genomic_DNA"/>
</dbReference>
<feature type="compositionally biased region" description="Polar residues" evidence="2">
    <location>
        <begin position="198"/>
        <end position="240"/>
    </location>
</feature>
<comment type="subcellular location">
    <subcellularLocation>
        <location evidence="1">Nucleus</location>
    </subcellularLocation>
</comment>
<evidence type="ECO:0000313" key="5">
    <source>
        <dbReference type="Proteomes" id="UP000475862"/>
    </source>
</evidence>
<sequence>MRNKQNFEEIKKKWKNIRDNFARDIKQNNSTPSGSGANSTKKYACADVLSFLQPILKKIKTTGNMYSPSTSTENTVDTVDADDISEEVYVEQSKKLDSTPDTPAKTRNKKEKITTFQQSLLDLMQHPPIQTHNEDIDPDKAFLLSFLPEFKKMNANQKLDFKIAIMQSVKNILNPPIDNSQSSQSNSNIHQFSYPNYVSQQTSFPHPSSYPNYTQQFNQPARPSSRYSLPQSYDSPTSHDYNQEDIGMHHSV</sequence>
<evidence type="ECO:0000313" key="4">
    <source>
        <dbReference type="EMBL" id="KAE9545486.1"/>
    </source>
</evidence>
<dbReference type="PROSITE" id="PS51031">
    <property type="entry name" value="BESS"/>
    <property type="match status" value="1"/>
</dbReference>
<dbReference type="InterPro" id="IPR004210">
    <property type="entry name" value="BESS_motif"/>
</dbReference>
<reference evidence="4 5" key="1">
    <citation type="submission" date="2019-08" db="EMBL/GenBank/DDBJ databases">
        <title>The genome of the soybean aphid Biotype 1, its phylome, world population structure and adaptation to the North American continent.</title>
        <authorList>
            <person name="Giordano R."/>
            <person name="Donthu R.K."/>
            <person name="Hernandez A.G."/>
            <person name="Wright C.L."/>
            <person name="Zimin A.V."/>
        </authorList>
    </citation>
    <scope>NUCLEOTIDE SEQUENCE [LARGE SCALE GENOMIC DNA]</scope>
    <source>
        <tissue evidence="4">Whole aphids</tissue>
    </source>
</reference>
<feature type="region of interest" description="Disordered" evidence="2">
    <location>
        <begin position="21"/>
        <end position="40"/>
    </location>
</feature>
<keyword evidence="5" id="KW-1185">Reference proteome</keyword>
<evidence type="ECO:0000256" key="2">
    <source>
        <dbReference type="SAM" id="MobiDB-lite"/>
    </source>
</evidence>
<evidence type="ECO:0000259" key="3">
    <source>
        <dbReference type="PROSITE" id="PS51031"/>
    </source>
</evidence>
<feature type="domain" description="BESS" evidence="3">
    <location>
        <begin position="136"/>
        <end position="175"/>
    </location>
</feature>
<name>A0A6G0UB57_APHGL</name>